<keyword evidence="7" id="KW-0675">Receptor</keyword>
<dbReference type="PANTHER" id="PTHR24228">
    <property type="entry name" value="B2 BRADYKININ RECEPTOR/ANGIOTENSIN II RECEPTOR"/>
    <property type="match status" value="1"/>
</dbReference>
<dbReference type="GO" id="GO:0005886">
    <property type="term" value="C:plasma membrane"/>
    <property type="evidence" value="ECO:0007669"/>
    <property type="project" value="UniProtKB-SubCell"/>
</dbReference>
<evidence type="ECO:0000256" key="1">
    <source>
        <dbReference type="ARBA" id="ARBA00004651"/>
    </source>
</evidence>
<protein>
    <recommendedName>
        <fullName evidence="10">G-protein coupled receptors family 1 profile domain-containing protein</fullName>
    </recommendedName>
</protein>
<dbReference type="InterPro" id="IPR017452">
    <property type="entry name" value="GPCR_Rhodpsn_7TM"/>
</dbReference>
<dbReference type="AlphaFoldDB" id="A0A6J8B6T8"/>
<keyword evidence="3 9" id="KW-0812">Transmembrane</keyword>
<keyword evidence="8" id="KW-0807">Transducer</keyword>
<dbReference type="Pfam" id="PF00001">
    <property type="entry name" value="7tm_1"/>
    <property type="match status" value="1"/>
</dbReference>
<proteinExistence type="predicted"/>
<evidence type="ECO:0000256" key="8">
    <source>
        <dbReference type="ARBA" id="ARBA00023224"/>
    </source>
</evidence>
<feature type="transmembrane region" description="Helical" evidence="9">
    <location>
        <begin position="267"/>
        <end position="285"/>
    </location>
</feature>
<feature type="transmembrane region" description="Helical" evidence="9">
    <location>
        <begin position="136"/>
        <end position="158"/>
    </location>
</feature>
<feature type="transmembrane region" description="Helical" evidence="9">
    <location>
        <begin position="178"/>
        <end position="204"/>
    </location>
</feature>
<dbReference type="OrthoDB" id="10344679at2759"/>
<evidence type="ECO:0000256" key="7">
    <source>
        <dbReference type="ARBA" id="ARBA00023170"/>
    </source>
</evidence>
<evidence type="ECO:0000313" key="11">
    <source>
        <dbReference type="EMBL" id="CAC5379203.1"/>
    </source>
</evidence>
<organism evidence="11 12">
    <name type="scientific">Mytilus coruscus</name>
    <name type="common">Sea mussel</name>
    <dbReference type="NCBI Taxonomy" id="42192"/>
    <lineage>
        <taxon>Eukaryota</taxon>
        <taxon>Metazoa</taxon>
        <taxon>Spiralia</taxon>
        <taxon>Lophotrochozoa</taxon>
        <taxon>Mollusca</taxon>
        <taxon>Bivalvia</taxon>
        <taxon>Autobranchia</taxon>
        <taxon>Pteriomorphia</taxon>
        <taxon>Mytilida</taxon>
        <taxon>Mytiloidea</taxon>
        <taxon>Mytilidae</taxon>
        <taxon>Mytilinae</taxon>
        <taxon>Mytilus</taxon>
    </lineage>
</organism>
<keyword evidence="12" id="KW-1185">Reference proteome</keyword>
<dbReference type="InterPro" id="IPR000276">
    <property type="entry name" value="GPCR_Rhodpsn"/>
</dbReference>
<feature type="transmembrane region" description="Helical" evidence="9">
    <location>
        <begin position="58"/>
        <end position="77"/>
    </location>
</feature>
<feature type="transmembrane region" description="Helical" evidence="9">
    <location>
        <begin position="97"/>
        <end position="116"/>
    </location>
</feature>
<dbReference type="PRINTS" id="PR00237">
    <property type="entry name" value="GPCRRHODOPSN"/>
</dbReference>
<gene>
    <name evidence="11" type="ORF">MCOR_15293</name>
</gene>
<keyword evidence="2" id="KW-1003">Cell membrane</keyword>
<dbReference type="PROSITE" id="PS50262">
    <property type="entry name" value="G_PROTEIN_RECEP_F1_2"/>
    <property type="match status" value="1"/>
</dbReference>
<evidence type="ECO:0000313" key="12">
    <source>
        <dbReference type="Proteomes" id="UP000507470"/>
    </source>
</evidence>
<name>A0A6J8B6T8_MYTCO</name>
<feature type="transmembrane region" description="Helical" evidence="9">
    <location>
        <begin position="225"/>
        <end position="247"/>
    </location>
</feature>
<evidence type="ECO:0000256" key="6">
    <source>
        <dbReference type="ARBA" id="ARBA00023136"/>
    </source>
</evidence>
<dbReference type="Gene3D" id="1.20.1070.10">
    <property type="entry name" value="Rhodopsin 7-helix transmembrane proteins"/>
    <property type="match status" value="1"/>
</dbReference>
<evidence type="ECO:0000256" key="9">
    <source>
        <dbReference type="SAM" id="Phobius"/>
    </source>
</evidence>
<keyword evidence="4 9" id="KW-1133">Transmembrane helix</keyword>
<dbReference type="SUPFAM" id="SSF81321">
    <property type="entry name" value="Family A G protein-coupled receptor-like"/>
    <property type="match status" value="1"/>
</dbReference>
<evidence type="ECO:0000256" key="3">
    <source>
        <dbReference type="ARBA" id="ARBA00022692"/>
    </source>
</evidence>
<reference evidence="11 12" key="1">
    <citation type="submission" date="2020-06" db="EMBL/GenBank/DDBJ databases">
        <authorList>
            <person name="Li R."/>
            <person name="Bekaert M."/>
        </authorList>
    </citation>
    <scope>NUCLEOTIDE SEQUENCE [LARGE SCALE GENOMIC DNA]</scope>
    <source>
        <strain evidence="12">wild</strain>
    </source>
</reference>
<comment type="subcellular location">
    <subcellularLocation>
        <location evidence="1">Cell membrane</location>
        <topology evidence="1">Multi-pass membrane protein</topology>
    </subcellularLocation>
</comment>
<feature type="domain" description="G-protein coupled receptors family 1 profile" evidence="10">
    <location>
        <begin position="39"/>
        <end position="283"/>
    </location>
</feature>
<dbReference type="EMBL" id="CACVKT020002653">
    <property type="protein sequence ID" value="CAC5379203.1"/>
    <property type="molecule type" value="Genomic_DNA"/>
</dbReference>
<sequence>MLNITPNGSVFTFSADKNNSVVLIGLSYFLGTVVILINVPSVIIVLVSFSRRNDMKNIHALLSLSITDMMFGFLWFVVIDTNVTTANIPYTECVVRFIVGALSYFVSNVHIFNISLDRVCTICVNAKLFTNHRGAITVLTVIGSWLFSAGSLVLIQTLNGRDSGERECSLSRVLKPGFPFTAALLALIQIGILTNVSIMIVFLIRHQNMMKSTMGNETRSKTSKSDIRLCITVCVVSIVCTLMNIPWTVVVFYGSMVEWPSRFVRNSVFFLSSLTALVNPILYTYRTRKFKALLQESSQLFNSCMK</sequence>
<evidence type="ECO:0000256" key="2">
    <source>
        <dbReference type="ARBA" id="ARBA00022475"/>
    </source>
</evidence>
<dbReference type="Proteomes" id="UP000507470">
    <property type="component" value="Unassembled WGS sequence"/>
</dbReference>
<feature type="transmembrane region" description="Helical" evidence="9">
    <location>
        <begin position="20"/>
        <end position="46"/>
    </location>
</feature>
<evidence type="ECO:0000259" key="10">
    <source>
        <dbReference type="PROSITE" id="PS50262"/>
    </source>
</evidence>
<keyword evidence="6 9" id="KW-0472">Membrane</keyword>
<dbReference type="PANTHER" id="PTHR24228:SF61">
    <property type="entry name" value="G-PROTEIN COUPLED RECEPTORS FAMILY 1 PROFILE DOMAIN-CONTAINING PROTEIN"/>
    <property type="match status" value="1"/>
</dbReference>
<dbReference type="CDD" id="cd00637">
    <property type="entry name" value="7tm_classA_rhodopsin-like"/>
    <property type="match status" value="1"/>
</dbReference>
<accession>A0A6J8B6T8</accession>
<keyword evidence="5" id="KW-0297">G-protein coupled receptor</keyword>
<dbReference type="GO" id="GO:0004930">
    <property type="term" value="F:G protein-coupled receptor activity"/>
    <property type="evidence" value="ECO:0007669"/>
    <property type="project" value="UniProtKB-KW"/>
</dbReference>
<evidence type="ECO:0000256" key="4">
    <source>
        <dbReference type="ARBA" id="ARBA00022989"/>
    </source>
</evidence>
<evidence type="ECO:0000256" key="5">
    <source>
        <dbReference type="ARBA" id="ARBA00023040"/>
    </source>
</evidence>